<sequence length="485" mass="54669">MENNNKVAITPNVLMIAIPYQGHLNPFLHLAIKLASKGFAIHFVHTLHAHHVIKSSSENRFDGDDVFSGARESGLDIRYSTISDGFPIEYDRSEDVVSYWDHMLKVFPSLVDEFVANLINTVPPSPWIIVADTISSWQGLIAEKYNMVNVSFWTEPAVVFALDYYVDLLTKNGHFPSSSSSGDRDCVIDYIPGVAPIHKKDLMSNLQESDSTSILNKILLKTFEEVKKADIVLHNTVEELESYTLSTLNELWPTYAIGPINFSPETTKLDISKSLLPETDCTEWLNSKPPGSVLYVSFGSLVQIEQKVIQEVARGLRASKLNFLWALRRDIFEHEINVFPAGFEDDVKDRGLIITWCDQIAVMSNPAVGGFLTHCGWNSILESMWFGVPMICYPVLYDQPTNRKLVVDDWKIGIDLCQDKAKVEGEEVAWKIKTLMNSETSDGVRNEMKKLTSVIRSAWGADGSSTTNFNRFLDDLNDKIQQKYS</sequence>
<dbReference type="GO" id="GO:0080043">
    <property type="term" value="F:quercetin 3-O-glucosyltransferase activity"/>
    <property type="evidence" value="ECO:0007669"/>
    <property type="project" value="TreeGrafter"/>
</dbReference>
<dbReference type="PANTHER" id="PTHR11926:SF774">
    <property type="entry name" value="UDP-GLYCOSYLTRANSFERASE 85A1-RELATED"/>
    <property type="match status" value="1"/>
</dbReference>
<dbReference type="GO" id="GO:0080044">
    <property type="term" value="F:quercetin 7-O-glucosyltransferase activity"/>
    <property type="evidence" value="ECO:0007669"/>
    <property type="project" value="TreeGrafter"/>
</dbReference>
<organism evidence="7">
    <name type="scientific">Andrographis paniculata</name>
    <name type="common">Creat</name>
    <name type="synonym">Justicia paniculata</name>
    <dbReference type="NCBI Taxonomy" id="175694"/>
    <lineage>
        <taxon>Eukaryota</taxon>
        <taxon>Viridiplantae</taxon>
        <taxon>Streptophyta</taxon>
        <taxon>Embryophyta</taxon>
        <taxon>Tracheophyta</taxon>
        <taxon>Spermatophyta</taxon>
        <taxon>Magnoliopsida</taxon>
        <taxon>eudicotyledons</taxon>
        <taxon>Gunneridae</taxon>
        <taxon>Pentapetalae</taxon>
        <taxon>asterids</taxon>
        <taxon>lamiids</taxon>
        <taxon>Lamiales</taxon>
        <taxon>Acanthaceae</taxon>
        <taxon>Acanthoideae</taxon>
        <taxon>Andrographideae</taxon>
        <taxon>Andrographis</taxon>
    </lineage>
</organism>
<evidence type="ECO:0000256" key="5">
    <source>
        <dbReference type="RuleBase" id="RU362057"/>
    </source>
</evidence>
<keyword evidence="3 4" id="KW-0808">Transferase</keyword>
<accession>A0A8E3MB50</accession>
<dbReference type="PANTHER" id="PTHR11926">
    <property type="entry name" value="GLUCOSYL/GLUCURONOSYL TRANSFERASES"/>
    <property type="match status" value="1"/>
</dbReference>
<reference evidence="7" key="1">
    <citation type="journal article" date="2019" name="Roy. Soc. Open Sci.">
        <title>Functional characterization of three flavonoid glycosyltransferases from Andrographis paniculata.</title>
        <authorList>
            <person name="Li Y."/>
            <person name="Li X.L."/>
            <person name="Lai C.J."/>
            <person name="Wang R.S."/>
            <person name="Kang L.P."/>
            <person name="Ma T."/>
            <person name="Zhao Z.H."/>
            <person name="Gao W."/>
            <person name="Huang L.Q."/>
        </authorList>
    </citation>
    <scope>NUCLEOTIDE SEQUENCE</scope>
</reference>
<dbReference type="PROSITE" id="PS00375">
    <property type="entry name" value="UDPGT"/>
    <property type="match status" value="1"/>
</dbReference>
<keyword evidence="2 4" id="KW-0328">Glycosyltransferase</keyword>
<dbReference type="OrthoDB" id="5835829at2759"/>
<evidence type="ECO:0000313" key="7">
    <source>
        <dbReference type="EMBL" id="QDA11331.1"/>
    </source>
</evidence>
<comment type="similarity">
    <text evidence="1 4">Belongs to the UDP-glycosyltransferase family.</text>
</comment>
<protein>
    <recommendedName>
        <fullName evidence="5">Glycosyltransferase</fullName>
        <ecNumber evidence="5">2.4.1.-</ecNumber>
    </recommendedName>
</protein>
<feature type="domain" description="Glycosyltransferase N-terminal" evidence="6">
    <location>
        <begin position="13"/>
        <end position="51"/>
    </location>
</feature>
<dbReference type="AlphaFoldDB" id="A0A8E3MB50"/>
<dbReference type="InterPro" id="IPR058980">
    <property type="entry name" value="Glyco_transf_N"/>
</dbReference>
<evidence type="ECO:0000259" key="6">
    <source>
        <dbReference type="Pfam" id="PF26168"/>
    </source>
</evidence>
<evidence type="ECO:0000256" key="3">
    <source>
        <dbReference type="ARBA" id="ARBA00022679"/>
    </source>
</evidence>
<gene>
    <name evidence="7" type="primary">UGT2</name>
</gene>
<dbReference type="InterPro" id="IPR035595">
    <property type="entry name" value="UDP_glycos_trans_CS"/>
</dbReference>
<dbReference type="EC" id="2.4.1.-" evidence="5"/>
<name>A0A8E3MB50_ANDPA</name>
<evidence type="ECO:0000256" key="2">
    <source>
        <dbReference type="ARBA" id="ARBA00022676"/>
    </source>
</evidence>
<dbReference type="SUPFAM" id="SSF53756">
    <property type="entry name" value="UDP-Glycosyltransferase/glycogen phosphorylase"/>
    <property type="match status" value="1"/>
</dbReference>
<dbReference type="FunFam" id="3.40.50.2000:FF:000078">
    <property type="entry name" value="Glycosyltransferase"/>
    <property type="match status" value="1"/>
</dbReference>
<dbReference type="InterPro" id="IPR002213">
    <property type="entry name" value="UDP_glucos_trans"/>
</dbReference>
<dbReference type="Pfam" id="PF00201">
    <property type="entry name" value="UDPGT"/>
    <property type="match status" value="1"/>
</dbReference>
<evidence type="ECO:0000256" key="1">
    <source>
        <dbReference type="ARBA" id="ARBA00009995"/>
    </source>
</evidence>
<dbReference type="EMBL" id="MH379334">
    <property type="protein sequence ID" value="QDA11331.1"/>
    <property type="molecule type" value="mRNA"/>
</dbReference>
<proteinExistence type="evidence at transcript level"/>
<evidence type="ECO:0000256" key="4">
    <source>
        <dbReference type="RuleBase" id="RU003718"/>
    </source>
</evidence>
<dbReference type="Gene3D" id="3.40.50.2000">
    <property type="entry name" value="Glycogen Phosphorylase B"/>
    <property type="match status" value="2"/>
</dbReference>
<dbReference type="CDD" id="cd03784">
    <property type="entry name" value="GT1_Gtf-like"/>
    <property type="match status" value="1"/>
</dbReference>
<dbReference type="Pfam" id="PF26168">
    <property type="entry name" value="Glyco_transf_N"/>
    <property type="match status" value="1"/>
</dbReference>